<organism evidence="2 3">
    <name type="scientific">Cyanidiococcus yangmingshanensis</name>
    <dbReference type="NCBI Taxonomy" id="2690220"/>
    <lineage>
        <taxon>Eukaryota</taxon>
        <taxon>Rhodophyta</taxon>
        <taxon>Bangiophyceae</taxon>
        <taxon>Cyanidiales</taxon>
        <taxon>Cyanidiaceae</taxon>
        <taxon>Cyanidiococcus</taxon>
    </lineage>
</organism>
<dbReference type="InterPro" id="IPR004045">
    <property type="entry name" value="Glutathione_S-Trfase_N"/>
</dbReference>
<name>A0A7J7IQ04_9RHOD</name>
<proteinExistence type="predicted"/>
<dbReference type="SUPFAM" id="SSF47616">
    <property type="entry name" value="GST C-terminal domain-like"/>
    <property type="match status" value="1"/>
</dbReference>
<dbReference type="CDD" id="cd00570">
    <property type="entry name" value="GST_N_family"/>
    <property type="match status" value="1"/>
</dbReference>
<dbReference type="PANTHER" id="PTHR43968">
    <property type="match status" value="1"/>
</dbReference>
<keyword evidence="3" id="KW-1185">Reference proteome</keyword>
<evidence type="ECO:0000259" key="1">
    <source>
        <dbReference type="Pfam" id="PF13409"/>
    </source>
</evidence>
<dbReference type="SUPFAM" id="SSF52833">
    <property type="entry name" value="Thioredoxin-like"/>
    <property type="match status" value="1"/>
</dbReference>
<dbReference type="Pfam" id="PF13409">
    <property type="entry name" value="GST_N_2"/>
    <property type="match status" value="1"/>
</dbReference>
<dbReference type="InterPro" id="IPR036282">
    <property type="entry name" value="Glutathione-S-Trfase_C_sf"/>
</dbReference>
<sequence>MSALLFQVSTSLLALPESNQRRGAFTQRPLRKASVLLKSNMDETKTLPAAVERLAKLAQLVPKSILNPNRSTSERLIHYSFEEVTRVFHSGLSDREAPVVLYRDPALWCPYCQRVQFYLEERKIAYRTVHIPMRCYETEENPKPRWYLAMVPSGLLPAVKLVPSGLLLTESLDIMEFFEEQRSFRSYPAAYATDTSEQRRKDELLRLERRLFADWLRYLTGSVFLADRLRQEFLQTMDAVERAIGESPNAPFLSVLEKGNDPGPGLVDCAIAPFLERIEYSIPFWKGLEIRKNPRWPRLEEWYQAIESRPSYLKANAYSTVMNLPPQIGRCTTSPAELEAATRVQEQVIHEAEHTQWYEYRPDQTCPSDVREARLEAAAAIIRNFARVVYDMKKHCRSAESDDGSVEEALCSAAQVLIEGSADNAPPVVNPVAREALRHIRGRVCVPRDLSLHSARHFWGAINALLAKGS</sequence>
<evidence type="ECO:0000313" key="2">
    <source>
        <dbReference type="EMBL" id="KAF6004820.1"/>
    </source>
</evidence>
<protein>
    <recommendedName>
        <fullName evidence="1">GST N-terminal domain-containing protein</fullName>
    </recommendedName>
</protein>
<dbReference type="Proteomes" id="UP000530660">
    <property type="component" value="Unassembled WGS sequence"/>
</dbReference>
<feature type="domain" description="GST N-terminal" evidence="1">
    <location>
        <begin position="108"/>
        <end position="181"/>
    </location>
</feature>
<dbReference type="InterPro" id="IPR050983">
    <property type="entry name" value="GST_Omega/HSP26"/>
</dbReference>
<dbReference type="AlphaFoldDB" id="A0A7J7IQ04"/>
<gene>
    <name evidence="2" type="ORF">F1559_002428</name>
</gene>
<dbReference type="Pfam" id="PF13410">
    <property type="entry name" value="GST_C_2"/>
    <property type="match status" value="1"/>
</dbReference>
<reference evidence="2 3" key="1">
    <citation type="journal article" date="2020" name="J. Phycol.">
        <title>Comparative genome analysis reveals Cyanidiococcus gen. nov., a new extremophilic red algal genus sister to Cyanidioschyzon (Cyanidioschyzonaceae, Rhodophyta).</title>
        <authorList>
            <person name="Liu S.-L."/>
            <person name="Chiang Y.-R."/>
            <person name="Yoon H.S."/>
            <person name="Fu H.-Y."/>
        </authorList>
    </citation>
    <scope>NUCLEOTIDE SEQUENCE [LARGE SCALE GENOMIC DNA]</scope>
    <source>
        <strain evidence="2 3">THAL066</strain>
    </source>
</reference>
<dbReference type="OrthoDB" id="3918at2759"/>
<comment type="caution">
    <text evidence="2">The sequence shown here is derived from an EMBL/GenBank/DDBJ whole genome shotgun (WGS) entry which is preliminary data.</text>
</comment>
<dbReference type="Gene3D" id="1.20.1050.10">
    <property type="match status" value="1"/>
</dbReference>
<dbReference type="CDD" id="cd00299">
    <property type="entry name" value="GST_C_family"/>
    <property type="match status" value="1"/>
</dbReference>
<accession>A0A7J7IQ04</accession>
<dbReference type="Gene3D" id="3.40.30.10">
    <property type="entry name" value="Glutaredoxin"/>
    <property type="match status" value="1"/>
</dbReference>
<evidence type="ECO:0000313" key="3">
    <source>
        <dbReference type="Proteomes" id="UP000530660"/>
    </source>
</evidence>
<dbReference type="InterPro" id="IPR036249">
    <property type="entry name" value="Thioredoxin-like_sf"/>
</dbReference>
<dbReference type="EMBL" id="VWRR01000002">
    <property type="protein sequence ID" value="KAF6004820.1"/>
    <property type="molecule type" value="Genomic_DNA"/>
</dbReference>
<dbReference type="PANTHER" id="PTHR43968:SF14">
    <property type="entry name" value="GLUTATHIONE S-TRANSFERASE"/>
    <property type="match status" value="1"/>
</dbReference>
<dbReference type="GO" id="GO:0005737">
    <property type="term" value="C:cytoplasm"/>
    <property type="evidence" value="ECO:0007669"/>
    <property type="project" value="TreeGrafter"/>
</dbReference>